<dbReference type="OrthoDB" id="2228at2759"/>
<accession>W4G0L4</accession>
<evidence type="ECO:0000256" key="2">
    <source>
        <dbReference type="SAM" id="MobiDB-lite"/>
    </source>
</evidence>
<dbReference type="InterPro" id="IPR036045">
    <property type="entry name" value="Sec1-like_sf"/>
</dbReference>
<dbReference type="GeneID" id="20814585"/>
<dbReference type="Gene3D" id="3.40.50.2060">
    <property type="match status" value="1"/>
</dbReference>
<dbReference type="PANTHER" id="PTHR11679">
    <property type="entry name" value="VESICLE PROTEIN SORTING-ASSOCIATED"/>
    <property type="match status" value="1"/>
</dbReference>
<dbReference type="STRING" id="112090.W4G0L4"/>
<dbReference type="Gene3D" id="3.40.50.1910">
    <property type="match status" value="1"/>
</dbReference>
<dbReference type="RefSeq" id="XP_009838160.1">
    <property type="nucleotide sequence ID" value="XM_009839858.1"/>
</dbReference>
<dbReference type="PIRSF" id="PIRSF005715">
    <property type="entry name" value="VPS45_Sec1"/>
    <property type="match status" value="1"/>
</dbReference>
<dbReference type="InterPro" id="IPR043127">
    <property type="entry name" value="Sec-1-like_dom3a"/>
</dbReference>
<evidence type="ECO:0000256" key="1">
    <source>
        <dbReference type="ARBA" id="ARBA00009884"/>
    </source>
</evidence>
<evidence type="ECO:0000313" key="3">
    <source>
        <dbReference type="EMBL" id="ETV72478.1"/>
    </source>
</evidence>
<dbReference type="Gene3D" id="1.25.40.60">
    <property type="match status" value="1"/>
</dbReference>
<dbReference type="InterPro" id="IPR027482">
    <property type="entry name" value="Sec1-like_dom2"/>
</dbReference>
<dbReference type="EMBL" id="KI913154">
    <property type="protein sequence ID" value="ETV72478.1"/>
    <property type="molecule type" value="Genomic_DNA"/>
</dbReference>
<dbReference type="Pfam" id="PF00995">
    <property type="entry name" value="Sec1"/>
    <property type="match status" value="1"/>
</dbReference>
<name>W4G0L4_APHAT</name>
<dbReference type="SUPFAM" id="SSF56815">
    <property type="entry name" value="Sec1/munc18-like (SM) proteins"/>
    <property type="match status" value="1"/>
</dbReference>
<feature type="region of interest" description="Disordered" evidence="2">
    <location>
        <begin position="641"/>
        <end position="672"/>
    </location>
</feature>
<feature type="compositionally biased region" description="Polar residues" evidence="2">
    <location>
        <begin position="663"/>
        <end position="672"/>
    </location>
</feature>
<dbReference type="InterPro" id="IPR043154">
    <property type="entry name" value="Sec-1-like_dom1"/>
</dbReference>
<organism evidence="3">
    <name type="scientific">Aphanomyces astaci</name>
    <name type="common">Crayfish plague agent</name>
    <dbReference type="NCBI Taxonomy" id="112090"/>
    <lineage>
        <taxon>Eukaryota</taxon>
        <taxon>Sar</taxon>
        <taxon>Stramenopiles</taxon>
        <taxon>Oomycota</taxon>
        <taxon>Saprolegniomycetes</taxon>
        <taxon>Saprolegniales</taxon>
        <taxon>Verrucalvaceae</taxon>
        <taxon>Aphanomyces</taxon>
    </lineage>
</organism>
<proteinExistence type="inferred from homology"/>
<dbReference type="AlphaFoldDB" id="W4G0L4"/>
<comment type="similarity">
    <text evidence="1">Belongs to the STXBP/unc-18/SEC1 family.</text>
</comment>
<dbReference type="Gene3D" id="3.90.830.10">
    <property type="entry name" value="Syntaxin Binding Protein 1, Chain A, domain 2"/>
    <property type="match status" value="1"/>
</dbReference>
<dbReference type="GO" id="GO:0016192">
    <property type="term" value="P:vesicle-mediated transport"/>
    <property type="evidence" value="ECO:0007669"/>
    <property type="project" value="InterPro"/>
</dbReference>
<dbReference type="VEuPathDB" id="FungiDB:H257_12589"/>
<sequence length="672" mass="73930">MTRALLHLHLTTMSKESTASHNLRTLVQHNLLDKMIKQTSLASHGWVVLVLDDTTTHLANTVIRMTDLTERGVSIVERLELARQPFPEMAVIYFISPVATSLDKVVADFSKAETPMYGAVHLYFNSRIDGAVLAKLKTCPSLLSRVKTLKEVNLDYLAIEQAAFSLDMPHAMHTLYSPLSNPSTVDPILQSISAKLVTLCATLDEYPYVRFRAGQHKMETLARLFQTKMNDYVAGNSAFAYCPQRSTLLFMERSQDQMSPLMHECTYQAMVYDLLDGNGLDGDAISYPADTANGTVTKQALLNENDPLWCELRHTHIAEVSQDIGQRMAALSASNAGTSLTGKGGKAPDVAQLAAALRELPEFRDTLSKLSQHLYLAGKTLDVFTKTDLLGVSTLEQSMATGVDETGKKIKLPKVMKDMEDLLRDPKVPNSDKARLLAIFVITNDAVKDVERKKLFQLANLPAITDKALQNMKYLGVFMSKISVVANATGHALTTDDLTTAAKKATSSEYATSRYEPKLKGWMEKILKKTLDATEFPYVISPPSGSNSPTSKKEPVSMRKKVAAKFNKGGESPTGGKDAAFVGEKLIVFVAGGATYSELRSVYELRDKEKRDIVIGATSFLRPKTYLDNLVTIEDPMTSMDRTTSAAPIHPSDVNMDEIKLSPSKSDAGQHH</sequence>
<reference evidence="3" key="1">
    <citation type="submission" date="2013-12" db="EMBL/GenBank/DDBJ databases">
        <title>The Genome Sequence of Aphanomyces astaci APO3.</title>
        <authorList>
            <consortium name="The Broad Institute Genomics Platform"/>
            <person name="Russ C."/>
            <person name="Tyler B."/>
            <person name="van West P."/>
            <person name="Dieguez-Uribeondo J."/>
            <person name="Young S.K."/>
            <person name="Zeng Q."/>
            <person name="Gargeya S."/>
            <person name="Fitzgerald M."/>
            <person name="Abouelleil A."/>
            <person name="Alvarado L."/>
            <person name="Chapman S.B."/>
            <person name="Gainer-Dewar J."/>
            <person name="Goldberg J."/>
            <person name="Griggs A."/>
            <person name="Gujja S."/>
            <person name="Hansen M."/>
            <person name="Howarth C."/>
            <person name="Imamovic A."/>
            <person name="Ireland A."/>
            <person name="Larimer J."/>
            <person name="McCowan C."/>
            <person name="Murphy C."/>
            <person name="Pearson M."/>
            <person name="Poon T.W."/>
            <person name="Priest M."/>
            <person name="Roberts A."/>
            <person name="Saif S."/>
            <person name="Shea T."/>
            <person name="Sykes S."/>
            <person name="Wortman J."/>
            <person name="Nusbaum C."/>
            <person name="Birren B."/>
        </authorList>
    </citation>
    <scope>NUCLEOTIDE SEQUENCE [LARGE SCALE GENOMIC DNA]</scope>
    <source>
        <strain evidence="3">APO3</strain>
    </source>
</reference>
<protein>
    <submittedName>
        <fullName evidence="3">Uncharacterized protein</fullName>
    </submittedName>
</protein>
<dbReference type="InterPro" id="IPR001619">
    <property type="entry name" value="Sec1-like"/>
</dbReference>
<gene>
    <name evidence="3" type="ORF">H257_12589</name>
</gene>